<accession>A0A8K0D9N0</accession>
<organism evidence="1 2">
    <name type="scientific">Ignelater luminosus</name>
    <name type="common">Cucubano</name>
    <name type="synonym">Pyrophorus luminosus</name>
    <dbReference type="NCBI Taxonomy" id="2038154"/>
    <lineage>
        <taxon>Eukaryota</taxon>
        <taxon>Metazoa</taxon>
        <taxon>Ecdysozoa</taxon>
        <taxon>Arthropoda</taxon>
        <taxon>Hexapoda</taxon>
        <taxon>Insecta</taxon>
        <taxon>Pterygota</taxon>
        <taxon>Neoptera</taxon>
        <taxon>Endopterygota</taxon>
        <taxon>Coleoptera</taxon>
        <taxon>Polyphaga</taxon>
        <taxon>Elateriformia</taxon>
        <taxon>Elateroidea</taxon>
        <taxon>Elateridae</taxon>
        <taxon>Agrypninae</taxon>
        <taxon>Pyrophorini</taxon>
        <taxon>Ignelater</taxon>
    </lineage>
</organism>
<gene>
    <name evidence="1" type="ORF">ILUMI_06590</name>
</gene>
<protein>
    <submittedName>
        <fullName evidence="1">Uncharacterized protein</fullName>
    </submittedName>
</protein>
<evidence type="ECO:0000313" key="1">
    <source>
        <dbReference type="EMBL" id="KAF2899582.1"/>
    </source>
</evidence>
<reference evidence="1" key="1">
    <citation type="submission" date="2019-08" db="EMBL/GenBank/DDBJ databases">
        <title>The genome of the North American firefly Photinus pyralis.</title>
        <authorList>
            <consortium name="Photinus pyralis genome working group"/>
            <person name="Fallon T.R."/>
            <person name="Sander Lower S.E."/>
            <person name="Weng J.-K."/>
        </authorList>
    </citation>
    <scope>NUCLEOTIDE SEQUENCE</scope>
    <source>
        <strain evidence="1">TRF0915ILg1</strain>
        <tissue evidence="1">Whole body</tissue>
    </source>
</reference>
<name>A0A8K0D9N0_IGNLU</name>
<dbReference type="EMBL" id="VTPC01002744">
    <property type="protein sequence ID" value="KAF2899582.1"/>
    <property type="molecule type" value="Genomic_DNA"/>
</dbReference>
<dbReference type="OrthoDB" id="10065911at2759"/>
<sequence>MSNDSSDDNVPLQDLINTSKKKRIRCSVLEASKHLSNHTYETGMPCNCSNLRCFDVINSSKRQALNRNFNKMKDRNEQNAYLCGLISMKDICRRCPRKDESSTRLRDKSCPYKVRIQYAEGPFEEISVCQAAFISLHGVTNRRLCTIKWYMKTKVE</sequence>
<evidence type="ECO:0000313" key="2">
    <source>
        <dbReference type="Proteomes" id="UP000801492"/>
    </source>
</evidence>
<keyword evidence="2" id="KW-1185">Reference proteome</keyword>
<dbReference type="AlphaFoldDB" id="A0A8K0D9N0"/>
<proteinExistence type="predicted"/>
<dbReference type="Proteomes" id="UP000801492">
    <property type="component" value="Unassembled WGS sequence"/>
</dbReference>
<comment type="caution">
    <text evidence="1">The sequence shown here is derived from an EMBL/GenBank/DDBJ whole genome shotgun (WGS) entry which is preliminary data.</text>
</comment>